<evidence type="ECO:0000259" key="1">
    <source>
        <dbReference type="Pfam" id="PF02481"/>
    </source>
</evidence>
<proteinExistence type="predicted"/>
<evidence type="ECO:0000313" key="3">
    <source>
        <dbReference type="Proteomes" id="UP000596123"/>
    </source>
</evidence>
<dbReference type="Pfam" id="PF02481">
    <property type="entry name" value="DNA_processg_A"/>
    <property type="match status" value="1"/>
</dbReference>
<accession>A0A7T8EPK6</accession>
<gene>
    <name evidence="2" type="ORF">pEaSNUABM5_00195</name>
</gene>
<dbReference type="Gene3D" id="3.40.50.450">
    <property type="match status" value="1"/>
</dbReference>
<dbReference type="Proteomes" id="UP000596123">
    <property type="component" value="Segment"/>
</dbReference>
<protein>
    <submittedName>
        <fullName evidence="2">Putative nucleotide binding protein</fullName>
    </submittedName>
</protein>
<feature type="domain" description="Smf/DprA SLOG" evidence="1">
    <location>
        <begin position="37"/>
        <end position="155"/>
    </location>
</feature>
<dbReference type="EMBL" id="MW366843">
    <property type="protein sequence ID" value="QQO90337.1"/>
    <property type="molecule type" value="Genomic_DNA"/>
</dbReference>
<reference evidence="2 3" key="1">
    <citation type="submission" date="2020-12" db="EMBL/GenBank/DDBJ databases">
        <title>Complete genome sequence of Erwinia phage pEa_SNUABM_5.</title>
        <authorList>
            <person name="Kim S.G."/>
            <person name="Lee S.B."/>
            <person name="Kwon J."/>
            <person name="Park S.C."/>
        </authorList>
    </citation>
    <scope>NUCLEOTIDE SEQUENCE [LARGE SCALE GENOMIC DNA]</scope>
</reference>
<dbReference type="SUPFAM" id="SSF102405">
    <property type="entry name" value="MCP/YpsA-like"/>
    <property type="match status" value="1"/>
</dbReference>
<keyword evidence="3" id="KW-1185">Reference proteome</keyword>
<evidence type="ECO:0000313" key="2">
    <source>
        <dbReference type="EMBL" id="QQO90337.1"/>
    </source>
</evidence>
<dbReference type="GO" id="GO:0009294">
    <property type="term" value="P:DNA-mediated transformation"/>
    <property type="evidence" value="ECO:0007669"/>
    <property type="project" value="InterPro"/>
</dbReference>
<sequence length="169" mass="19433">MNIGFTGHRPNRLGGYDQQAQNCLYKFASWQMLRLEDNNTVYHGCALGWDMAIATAALQQGHRVVSCIPFLGFNKRWPVTSVLELDTILNKSHEVIIVVSEKEWAQEHASLALNQRNNFIVDKTQELRALACGAPSGTQNCVDYAVRHNKRVVHLWRDWLRFKTNFVHR</sequence>
<name>A0A7T8EPK6_9CAUD</name>
<organism evidence="2 3">
    <name type="scientific">Erwinia phage pEa_SNUABM_5</name>
    <dbReference type="NCBI Taxonomy" id="2797313"/>
    <lineage>
        <taxon>Viruses</taxon>
        <taxon>Duplodnaviria</taxon>
        <taxon>Heunggongvirae</taxon>
        <taxon>Uroviricota</taxon>
        <taxon>Caudoviricetes</taxon>
        <taxon>Rivsvirus</taxon>
        <taxon>Rivsvirus SNUABM5</taxon>
    </lineage>
</organism>
<dbReference type="InterPro" id="IPR057666">
    <property type="entry name" value="DrpA_SLOG"/>
</dbReference>